<gene>
    <name evidence="2" type="ORF">SYN_03038</name>
</gene>
<dbReference type="KEGG" id="sat:SYN_03038"/>
<dbReference type="RefSeq" id="WP_011416429.1">
    <property type="nucleotide sequence ID" value="NC_007759.1"/>
</dbReference>
<keyword evidence="3" id="KW-1185">Reference proteome</keyword>
<organism evidence="2 3">
    <name type="scientific">Syntrophus aciditrophicus (strain SB)</name>
    <dbReference type="NCBI Taxonomy" id="56780"/>
    <lineage>
        <taxon>Bacteria</taxon>
        <taxon>Pseudomonadati</taxon>
        <taxon>Thermodesulfobacteriota</taxon>
        <taxon>Syntrophia</taxon>
        <taxon>Syntrophales</taxon>
        <taxon>Syntrophaceae</taxon>
        <taxon>Syntrophus</taxon>
    </lineage>
</organism>
<evidence type="ECO:0000313" key="3">
    <source>
        <dbReference type="Proteomes" id="UP000001933"/>
    </source>
</evidence>
<sequence length="202" mass="22691">MTQNVVTGLFTLLGVILGILGTLLTQLFLRKEKFKEVLYKECLVAYKEAAEGCRKLLMKTGTIIDIARNAQGAPPDESHLVAELTEFASLVDQLRNCLWRHGAVMSDDVLQKAHCFIFKAVDVRDIVAHRMESPFETEFRTDLIKEDVLLGCKTSLDAMRKELCVDEFSKDTMKTAYFGKNLIRKLSGKGKDYTGDYASQGD</sequence>
<dbReference type="InParanoid" id="Q2LQD9"/>
<dbReference type="HOGENOM" id="CLU_1354030_0_0_7"/>
<dbReference type="EMBL" id="CP000252">
    <property type="protein sequence ID" value="ABC76395.1"/>
    <property type="molecule type" value="Genomic_DNA"/>
</dbReference>
<protein>
    <submittedName>
        <fullName evidence="2">Hypothetical membrane protein</fullName>
    </submittedName>
</protein>
<keyword evidence="1" id="KW-1133">Transmembrane helix</keyword>
<reference evidence="2 3" key="1">
    <citation type="journal article" date="2007" name="Proc. Natl. Acad. Sci. U.S.A.">
        <title>The genome of Syntrophus aciditrophicus: life at the thermodynamic limit of microbial growth.</title>
        <authorList>
            <person name="McInerney M.J."/>
            <person name="Rohlin L."/>
            <person name="Mouttaki H."/>
            <person name="Kim U."/>
            <person name="Krupp R.S."/>
            <person name="Rios-Hernandez L."/>
            <person name="Sieber J."/>
            <person name="Struchtemeyer C.G."/>
            <person name="Bhattacharyya A."/>
            <person name="Campbell J.W."/>
            <person name="Gunsalus R.P."/>
        </authorList>
    </citation>
    <scope>NUCLEOTIDE SEQUENCE [LARGE SCALE GENOMIC DNA]</scope>
    <source>
        <strain evidence="2 3">SB</strain>
    </source>
</reference>
<keyword evidence="1" id="KW-0812">Transmembrane</keyword>
<evidence type="ECO:0000313" key="2">
    <source>
        <dbReference type="EMBL" id="ABC76395.1"/>
    </source>
</evidence>
<dbReference type="Proteomes" id="UP000001933">
    <property type="component" value="Chromosome"/>
</dbReference>
<accession>Q2LQD9</accession>
<feature type="transmembrane region" description="Helical" evidence="1">
    <location>
        <begin position="6"/>
        <end position="29"/>
    </location>
</feature>
<evidence type="ECO:0000256" key="1">
    <source>
        <dbReference type="SAM" id="Phobius"/>
    </source>
</evidence>
<keyword evidence="1" id="KW-0472">Membrane</keyword>
<dbReference type="STRING" id="56780.SYN_03038"/>
<proteinExistence type="predicted"/>
<name>Q2LQD9_SYNAS</name>
<dbReference type="AlphaFoldDB" id="Q2LQD9"/>